<dbReference type="HOGENOM" id="CLU_1732151_0_0_1"/>
<name>A0A0C3RXZ5_PHLG1</name>
<gene>
    <name evidence="1" type="ORF">PHLGIDRAFT_444938</name>
</gene>
<dbReference type="EMBL" id="KN840509">
    <property type="protein sequence ID" value="KIP06861.1"/>
    <property type="molecule type" value="Genomic_DNA"/>
</dbReference>
<dbReference type="Proteomes" id="UP000053257">
    <property type="component" value="Unassembled WGS sequence"/>
</dbReference>
<dbReference type="AlphaFoldDB" id="A0A0C3RXZ5"/>
<evidence type="ECO:0000313" key="2">
    <source>
        <dbReference type="Proteomes" id="UP000053257"/>
    </source>
</evidence>
<reference evidence="1 2" key="1">
    <citation type="journal article" date="2014" name="PLoS Genet.">
        <title>Analysis of the Phlebiopsis gigantea genome, transcriptome and secretome provides insight into its pioneer colonization strategies of wood.</title>
        <authorList>
            <person name="Hori C."/>
            <person name="Ishida T."/>
            <person name="Igarashi K."/>
            <person name="Samejima M."/>
            <person name="Suzuki H."/>
            <person name="Master E."/>
            <person name="Ferreira P."/>
            <person name="Ruiz-Duenas F.J."/>
            <person name="Held B."/>
            <person name="Canessa P."/>
            <person name="Larrondo L.F."/>
            <person name="Schmoll M."/>
            <person name="Druzhinina I.S."/>
            <person name="Kubicek C.P."/>
            <person name="Gaskell J.A."/>
            <person name="Kersten P."/>
            <person name="St John F."/>
            <person name="Glasner J."/>
            <person name="Sabat G."/>
            <person name="Splinter BonDurant S."/>
            <person name="Syed K."/>
            <person name="Yadav J."/>
            <person name="Mgbeahuruike A.C."/>
            <person name="Kovalchuk A."/>
            <person name="Asiegbu F.O."/>
            <person name="Lackner G."/>
            <person name="Hoffmeister D."/>
            <person name="Rencoret J."/>
            <person name="Gutierrez A."/>
            <person name="Sun H."/>
            <person name="Lindquist E."/>
            <person name="Barry K."/>
            <person name="Riley R."/>
            <person name="Grigoriev I.V."/>
            <person name="Henrissat B."/>
            <person name="Kues U."/>
            <person name="Berka R.M."/>
            <person name="Martinez A.T."/>
            <person name="Covert S.F."/>
            <person name="Blanchette R.A."/>
            <person name="Cullen D."/>
        </authorList>
    </citation>
    <scope>NUCLEOTIDE SEQUENCE [LARGE SCALE GENOMIC DNA]</scope>
    <source>
        <strain evidence="1 2">11061_1 CR5-6</strain>
    </source>
</reference>
<proteinExistence type="predicted"/>
<accession>A0A0C3RXZ5</accession>
<evidence type="ECO:0000313" key="1">
    <source>
        <dbReference type="EMBL" id="KIP06861.1"/>
    </source>
</evidence>
<keyword evidence="2" id="KW-1185">Reference proteome</keyword>
<protein>
    <submittedName>
        <fullName evidence="1">Uncharacterized protein</fullName>
    </submittedName>
</protein>
<organism evidence="1 2">
    <name type="scientific">Phlebiopsis gigantea (strain 11061_1 CR5-6)</name>
    <name type="common">White-rot fungus</name>
    <name type="synonym">Peniophora gigantea</name>
    <dbReference type="NCBI Taxonomy" id="745531"/>
    <lineage>
        <taxon>Eukaryota</taxon>
        <taxon>Fungi</taxon>
        <taxon>Dikarya</taxon>
        <taxon>Basidiomycota</taxon>
        <taxon>Agaricomycotina</taxon>
        <taxon>Agaricomycetes</taxon>
        <taxon>Polyporales</taxon>
        <taxon>Phanerochaetaceae</taxon>
        <taxon>Phlebiopsis</taxon>
    </lineage>
</organism>
<sequence>MQMHLDLRRSENRKATRTSVIAISTLSQSHIRVLAPAFCVVPRCSTADGTLVFVLAGRIHLVLRVPCRRGGLRPCGSQPLRTLDQSLALRSFRAIGVSGHGSRQVVTAGSRTSLCWRRSETVRTAATPRGGRVCVRVAFSHHPQASAFFSC</sequence>